<dbReference type="CDD" id="cd06960">
    <property type="entry name" value="NR_DBD_HNF4A"/>
    <property type="match status" value="1"/>
</dbReference>
<dbReference type="GO" id="GO:0000978">
    <property type="term" value="F:RNA polymerase II cis-regulatory region sequence-specific DNA binding"/>
    <property type="evidence" value="ECO:0007669"/>
    <property type="project" value="InterPro"/>
</dbReference>
<evidence type="ECO:0000256" key="4">
    <source>
        <dbReference type="ARBA" id="ARBA00022771"/>
    </source>
</evidence>
<evidence type="ECO:0000313" key="15">
    <source>
        <dbReference type="EMBL" id="KAK0399432.1"/>
    </source>
</evidence>
<dbReference type="FunFam" id="3.30.50.10:FF:000030">
    <property type="entry name" value="Nuclear Hormone Receptor family"/>
    <property type="match status" value="1"/>
</dbReference>
<evidence type="ECO:0000259" key="14">
    <source>
        <dbReference type="PROSITE" id="PS51843"/>
    </source>
</evidence>
<dbReference type="PROSITE" id="PS51030">
    <property type="entry name" value="NUCLEAR_REC_DBD_2"/>
    <property type="match status" value="1"/>
</dbReference>
<dbReference type="InterPro" id="IPR000536">
    <property type="entry name" value="Nucl_hrmn_rcpt_lig-bd"/>
</dbReference>
<dbReference type="GO" id="GO:0003700">
    <property type="term" value="F:DNA-binding transcription factor activity"/>
    <property type="evidence" value="ECO:0007669"/>
    <property type="project" value="InterPro"/>
</dbReference>
<feature type="compositionally biased region" description="Polar residues" evidence="12">
    <location>
        <begin position="1"/>
        <end position="12"/>
    </location>
</feature>
<dbReference type="InterPro" id="IPR035500">
    <property type="entry name" value="NHR-like_dom_sf"/>
</dbReference>
<name>A0AA39H7T6_9BILA</name>
<dbReference type="Gene3D" id="3.30.50.10">
    <property type="entry name" value="Erythroid Transcription Factor GATA-1, subunit A"/>
    <property type="match status" value="1"/>
</dbReference>
<keyword evidence="7 11" id="KW-0238">DNA-binding</keyword>
<dbReference type="SUPFAM" id="SSF57716">
    <property type="entry name" value="Glucocorticoid receptor-like (DNA-binding domain)"/>
    <property type="match status" value="1"/>
</dbReference>
<dbReference type="InterPro" id="IPR013088">
    <property type="entry name" value="Znf_NHR/GATA"/>
</dbReference>
<dbReference type="SMART" id="SM00399">
    <property type="entry name" value="ZnF_C4"/>
    <property type="match status" value="1"/>
</dbReference>
<keyword evidence="8 11" id="KW-0804">Transcription</keyword>
<dbReference type="AlphaFoldDB" id="A0AA39H7T6"/>
<gene>
    <name evidence="15" type="ORF">QR680_003044</name>
</gene>
<protein>
    <recommendedName>
        <fullName evidence="17">Nuclear receptor domain-containing protein</fullName>
    </recommendedName>
</protein>
<keyword evidence="9 11" id="KW-0675">Receptor</keyword>
<evidence type="ECO:0000256" key="3">
    <source>
        <dbReference type="ARBA" id="ARBA00022723"/>
    </source>
</evidence>
<reference evidence="15" key="1">
    <citation type="submission" date="2023-06" db="EMBL/GenBank/DDBJ databases">
        <title>Genomic analysis of the entomopathogenic nematode Steinernema hermaphroditum.</title>
        <authorList>
            <person name="Schwarz E.M."/>
            <person name="Heppert J.K."/>
            <person name="Baniya A."/>
            <person name="Schwartz H.T."/>
            <person name="Tan C.-H."/>
            <person name="Antoshechkin I."/>
            <person name="Sternberg P.W."/>
            <person name="Goodrich-Blair H."/>
            <person name="Dillman A.R."/>
        </authorList>
    </citation>
    <scope>NUCLEOTIDE SEQUENCE</scope>
    <source>
        <strain evidence="15">PS9179</strain>
        <tissue evidence="15">Whole animal</tissue>
    </source>
</reference>
<dbReference type="InterPro" id="IPR001628">
    <property type="entry name" value="Znf_hrmn_rcpt"/>
</dbReference>
<evidence type="ECO:0000256" key="2">
    <source>
        <dbReference type="ARBA" id="ARBA00005993"/>
    </source>
</evidence>
<evidence type="ECO:0000256" key="11">
    <source>
        <dbReference type="RuleBase" id="RU004334"/>
    </source>
</evidence>
<evidence type="ECO:0008006" key="17">
    <source>
        <dbReference type="Google" id="ProtNLM"/>
    </source>
</evidence>
<keyword evidence="4 11" id="KW-0863">Zinc-finger</keyword>
<evidence type="ECO:0000256" key="6">
    <source>
        <dbReference type="ARBA" id="ARBA00023015"/>
    </source>
</evidence>
<keyword evidence="16" id="KW-1185">Reference proteome</keyword>
<keyword evidence="6 11" id="KW-0805">Transcription regulation</keyword>
<evidence type="ECO:0000256" key="10">
    <source>
        <dbReference type="ARBA" id="ARBA00023242"/>
    </source>
</evidence>
<dbReference type="Gene3D" id="1.10.565.10">
    <property type="entry name" value="Retinoid X Receptor"/>
    <property type="match status" value="1"/>
</dbReference>
<accession>A0AA39H7T6</accession>
<feature type="domain" description="NR LBD" evidence="14">
    <location>
        <begin position="189"/>
        <end position="440"/>
    </location>
</feature>
<dbReference type="PANTHER" id="PTHR46587">
    <property type="entry name" value="NUCLEAR HORMONE RECEPTOR FAMILY"/>
    <property type="match status" value="1"/>
</dbReference>
<dbReference type="GO" id="GO:0008270">
    <property type="term" value="F:zinc ion binding"/>
    <property type="evidence" value="ECO:0007669"/>
    <property type="project" value="UniProtKB-KW"/>
</dbReference>
<dbReference type="Proteomes" id="UP001175271">
    <property type="component" value="Unassembled WGS sequence"/>
</dbReference>
<dbReference type="Pfam" id="PF00104">
    <property type="entry name" value="Hormone_recep"/>
    <property type="match status" value="1"/>
</dbReference>
<dbReference type="PROSITE" id="PS00031">
    <property type="entry name" value="NUCLEAR_REC_DBD_1"/>
    <property type="match status" value="1"/>
</dbReference>
<dbReference type="EMBL" id="JAUCMV010000005">
    <property type="protein sequence ID" value="KAK0399432.1"/>
    <property type="molecule type" value="Genomic_DNA"/>
</dbReference>
<keyword evidence="3 11" id="KW-0479">Metal-binding</keyword>
<evidence type="ECO:0000256" key="1">
    <source>
        <dbReference type="ARBA" id="ARBA00004123"/>
    </source>
</evidence>
<evidence type="ECO:0000256" key="9">
    <source>
        <dbReference type="ARBA" id="ARBA00023170"/>
    </source>
</evidence>
<proteinExistence type="inferred from homology"/>
<dbReference type="Pfam" id="PF00105">
    <property type="entry name" value="zf-C4"/>
    <property type="match status" value="1"/>
</dbReference>
<dbReference type="InterPro" id="IPR049636">
    <property type="entry name" value="HNF4-like_DBD"/>
</dbReference>
<dbReference type="PRINTS" id="PR00398">
    <property type="entry name" value="STRDHORMONER"/>
</dbReference>
<comment type="caution">
    <text evidence="15">The sequence shown here is derived from an EMBL/GenBank/DDBJ whole genome shotgun (WGS) entry which is preliminary data.</text>
</comment>
<dbReference type="PRINTS" id="PR00047">
    <property type="entry name" value="STROIDFINGER"/>
</dbReference>
<organism evidence="15 16">
    <name type="scientific">Steinernema hermaphroditum</name>
    <dbReference type="NCBI Taxonomy" id="289476"/>
    <lineage>
        <taxon>Eukaryota</taxon>
        <taxon>Metazoa</taxon>
        <taxon>Ecdysozoa</taxon>
        <taxon>Nematoda</taxon>
        <taxon>Chromadorea</taxon>
        <taxon>Rhabditida</taxon>
        <taxon>Tylenchina</taxon>
        <taxon>Panagrolaimomorpha</taxon>
        <taxon>Strongyloidoidea</taxon>
        <taxon>Steinernematidae</taxon>
        <taxon>Steinernema</taxon>
    </lineage>
</organism>
<dbReference type="PROSITE" id="PS51843">
    <property type="entry name" value="NR_LBD"/>
    <property type="match status" value="1"/>
</dbReference>
<evidence type="ECO:0000256" key="5">
    <source>
        <dbReference type="ARBA" id="ARBA00022833"/>
    </source>
</evidence>
<dbReference type="GO" id="GO:0005634">
    <property type="term" value="C:nucleus"/>
    <property type="evidence" value="ECO:0007669"/>
    <property type="project" value="UniProtKB-SubCell"/>
</dbReference>
<evidence type="ECO:0000256" key="12">
    <source>
        <dbReference type="SAM" id="MobiDB-lite"/>
    </source>
</evidence>
<evidence type="ECO:0000313" key="16">
    <source>
        <dbReference type="Proteomes" id="UP001175271"/>
    </source>
</evidence>
<comment type="similarity">
    <text evidence="2 11">Belongs to the nuclear hormone receptor family.</text>
</comment>
<feature type="domain" description="Nuclear receptor" evidence="13">
    <location>
        <begin position="57"/>
        <end position="133"/>
    </location>
</feature>
<dbReference type="PANTHER" id="PTHR46587:SF7">
    <property type="entry name" value="NUCLEAR HORMONE RECEPTOR FAMILY MEMBER NHR-19"/>
    <property type="match status" value="1"/>
</dbReference>
<feature type="compositionally biased region" description="Polar residues" evidence="12">
    <location>
        <begin position="47"/>
        <end position="60"/>
    </location>
</feature>
<evidence type="ECO:0000259" key="13">
    <source>
        <dbReference type="PROSITE" id="PS51030"/>
    </source>
</evidence>
<comment type="subcellular location">
    <subcellularLocation>
        <location evidence="1 11">Nucleus</location>
    </subcellularLocation>
</comment>
<evidence type="ECO:0000256" key="7">
    <source>
        <dbReference type="ARBA" id="ARBA00023125"/>
    </source>
</evidence>
<evidence type="ECO:0000256" key="8">
    <source>
        <dbReference type="ARBA" id="ARBA00023163"/>
    </source>
</evidence>
<feature type="region of interest" description="Disordered" evidence="12">
    <location>
        <begin position="1"/>
        <end position="60"/>
    </location>
</feature>
<sequence>MIRGNTAETSLARSHHCSARSVGHNTAPVVQQQQQQKRSVEQPQQPSSAMDNDPQGTSRCSVCGDPSAGRHYKVLACLGCKTFFRRAIVKKREYICTNGRNCANITKDSRKSCRACRLQKCIEIGMRKEALHPKRDLISTKLYDEDKPRLRPPTPPRVPNKKLDLIMQLTEIDRSARERKFEMFRSRKEAAKLCHLVTSNENMISGYYLDQLRIVSMTDMSLVTKIDLQSMIEWAQSLPIFQSLALYDRTTLLKRFSVFHLVLEHGYYTAKSNIDHVWLISNGSCMPRNVDELPSESQRLVSPDRRWRQEKLYNQMTDRCIDDVAMPMRRLNIMPEELMTLKIILLFQCGDHSNANDDYGFISAESKRLMLQCKNEVIQALFAFYESIHLENYPERFGNVLLSISGIISAASALLESYQVMRLFKIVPFDRITEQLLFRSDNAIF</sequence>
<dbReference type="SUPFAM" id="SSF48508">
    <property type="entry name" value="Nuclear receptor ligand-binding domain"/>
    <property type="match status" value="1"/>
</dbReference>
<feature type="compositionally biased region" description="Low complexity" evidence="12">
    <location>
        <begin position="28"/>
        <end position="46"/>
    </location>
</feature>
<keyword evidence="5 11" id="KW-0862">Zinc</keyword>
<dbReference type="InterPro" id="IPR001723">
    <property type="entry name" value="Nuclear_hrmn_rcpt"/>
</dbReference>
<dbReference type="SMART" id="SM00430">
    <property type="entry name" value="HOLI"/>
    <property type="match status" value="1"/>
</dbReference>
<keyword evidence="10 11" id="KW-0539">Nucleus</keyword>